<dbReference type="PANTHER" id="PTHR46847:SF3">
    <property type="entry name" value="GALACTOFURANOSE-BINDING PROTEIN YTFQ"/>
    <property type="match status" value="1"/>
</dbReference>
<evidence type="ECO:0000256" key="1">
    <source>
        <dbReference type="ARBA" id="ARBA00004196"/>
    </source>
</evidence>
<feature type="domain" description="Periplasmic binding protein" evidence="4">
    <location>
        <begin position="33"/>
        <end position="289"/>
    </location>
</feature>
<dbReference type="InterPro" id="IPR028082">
    <property type="entry name" value="Peripla_BP_I"/>
</dbReference>
<dbReference type="EMBL" id="UOGD01000025">
    <property type="protein sequence ID" value="VAX15747.1"/>
    <property type="molecule type" value="Genomic_DNA"/>
</dbReference>
<dbReference type="GO" id="GO:0030313">
    <property type="term" value="C:cell envelope"/>
    <property type="evidence" value="ECO:0007669"/>
    <property type="project" value="UniProtKB-SubCell"/>
</dbReference>
<gene>
    <name evidence="5" type="ORF">MNBD_IGNAVI01-2651</name>
</gene>
<evidence type="ECO:0000256" key="2">
    <source>
        <dbReference type="ARBA" id="ARBA00007639"/>
    </source>
</evidence>
<dbReference type="PANTHER" id="PTHR46847">
    <property type="entry name" value="D-ALLOSE-BINDING PERIPLASMIC PROTEIN-RELATED"/>
    <property type="match status" value="1"/>
</dbReference>
<reference evidence="5" key="1">
    <citation type="submission" date="2018-06" db="EMBL/GenBank/DDBJ databases">
        <authorList>
            <person name="Zhirakovskaya E."/>
        </authorList>
    </citation>
    <scope>NUCLEOTIDE SEQUENCE</scope>
</reference>
<sequence>MKIKFGVLILATFGLSLVLFSCGQKKETVKYTIGFSQCNSAEPWREAMNKEILNEAAKFPELKIMISDAQQDNSKQVADVENFIVQEVDLLIISPNEAQPLTNIVEKAFDKGIPVIVLDRKVLTEKYTVFIGADNVKIGKAAGEYSAKLLKGKGNVVEIWGLKGSTPAIERHEGFMQGIADHPGIKIIYEQDGAWLRRKGREIMENALQRFDKIDLVYGHNDPMAIGAYLAAKNANRINNTFFIGIDGLPGAEGGAQAVLNGELNATFLYPTGGKKAVQVALDILKGKKVSKTITLGTVTIDKSNAEEYN</sequence>
<comment type="subcellular location">
    <subcellularLocation>
        <location evidence="1">Cell envelope</location>
    </subcellularLocation>
</comment>
<proteinExistence type="inferred from homology"/>
<dbReference type="Pfam" id="PF13407">
    <property type="entry name" value="Peripla_BP_4"/>
    <property type="match status" value="1"/>
</dbReference>
<dbReference type="AlphaFoldDB" id="A0A3B1CG51"/>
<dbReference type="Gene3D" id="3.40.50.2300">
    <property type="match status" value="2"/>
</dbReference>
<name>A0A3B1CG51_9ZZZZ</name>
<comment type="similarity">
    <text evidence="2">Belongs to the bacterial solute-binding protein 2 family.</text>
</comment>
<evidence type="ECO:0000313" key="5">
    <source>
        <dbReference type="EMBL" id="VAX15747.1"/>
    </source>
</evidence>
<keyword evidence="3" id="KW-0732">Signal</keyword>
<protein>
    <submittedName>
        <fullName evidence="5">Ribose ABC transporter, periplasmic ribose-binding protein RbsB (TC 3.A.1.2.1)</fullName>
    </submittedName>
</protein>
<dbReference type="PROSITE" id="PS51257">
    <property type="entry name" value="PROKAR_LIPOPROTEIN"/>
    <property type="match status" value="1"/>
</dbReference>
<dbReference type="GO" id="GO:0030246">
    <property type="term" value="F:carbohydrate binding"/>
    <property type="evidence" value="ECO:0007669"/>
    <property type="project" value="UniProtKB-ARBA"/>
</dbReference>
<dbReference type="SUPFAM" id="SSF53822">
    <property type="entry name" value="Periplasmic binding protein-like I"/>
    <property type="match status" value="1"/>
</dbReference>
<dbReference type="CDD" id="cd06308">
    <property type="entry name" value="PBP1_sensor_kinase-like"/>
    <property type="match status" value="1"/>
</dbReference>
<evidence type="ECO:0000259" key="4">
    <source>
        <dbReference type="Pfam" id="PF13407"/>
    </source>
</evidence>
<evidence type="ECO:0000256" key="3">
    <source>
        <dbReference type="ARBA" id="ARBA00022729"/>
    </source>
</evidence>
<dbReference type="InterPro" id="IPR025997">
    <property type="entry name" value="SBP_2_dom"/>
</dbReference>
<accession>A0A3B1CG51</accession>
<organism evidence="5">
    <name type="scientific">hydrothermal vent metagenome</name>
    <dbReference type="NCBI Taxonomy" id="652676"/>
    <lineage>
        <taxon>unclassified sequences</taxon>
        <taxon>metagenomes</taxon>
        <taxon>ecological metagenomes</taxon>
    </lineage>
</organism>